<evidence type="ECO:0000313" key="5">
    <source>
        <dbReference type="Proteomes" id="UP000005435"/>
    </source>
</evidence>
<reference evidence="5" key="1">
    <citation type="submission" date="2011-12" db="EMBL/GenBank/DDBJ databases">
        <title>Complete sequence of Clostridium clariflavum DSM 19732.</title>
        <authorList>
            <consortium name="US DOE Joint Genome Institute"/>
            <person name="Lucas S."/>
            <person name="Han J."/>
            <person name="Lapidus A."/>
            <person name="Cheng J.-F."/>
            <person name="Goodwin L."/>
            <person name="Pitluck S."/>
            <person name="Peters L."/>
            <person name="Teshima H."/>
            <person name="Detter J.C."/>
            <person name="Han C."/>
            <person name="Tapia R."/>
            <person name="Land M."/>
            <person name="Hauser L."/>
            <person name="Kyrpides N."/>
            <person name="Ivanova N."/>
            <person name="Pagani I."/>
            <person name="Kitzmiller T."/>
            <person name="Lynd L."/>
            <person name="Izquierdo J."/>
            <person name="Woyke T."/>
        </authorList>
    </citation>
    <scope>NUCLEOTIDE SEQUENCE [LARGE SCALE GENOMIC DNA]</scope>
    <source>
        <strain evidence="5">DSM 19732 / NBRC 101661 / EBR45</strain>
    </source>
</reference>
<dbReference type="Proteomes" id="UP000005435">
    <property type="component" value="Chromosome"/>
</dbReference>
<reference evidence="4 5" key="2">
    <citation type="journal article" date="2012" name="Stand. Genomic Sci.">
        <title>Complete Genome Sequence of Clostridium clariflavum DSM 19732.</title>
        <authorList>
            <person name="Izquierdo J.A."/>
            <person name="Goodwin L."/>
            <person name="Davenport K.W."/>
            <person name="Teshima H."/>
            <person name="Bruce D."/>
            <person name="Detter C."/>
            <person name="Tapia R."/>
            <person name="Han S."/>
            <person name="Land M."/>
            <person name="Hauser L."/>
            <person name="Jeffries C.D."/>
            <person name="Han J."/>
            <person name="Pitluck S."/>
            <person name="Nolan M."/>
            <person name="Chen A."/>
            <person name="Huntemann M."/>
            <person name="Mavromatis K."/>
            <person name="Mikhailova N."/>
            <person name="Liolios K."/>
            <person name="Woyke T."/>
            <person name="Lynd L.R."/>
        </authorList>
    </citation>
    <scope>NUCLEOTIDE SEQUENCE [LARGE SCALE GENOMIC DNA]</scope>
    <source>
        <strain evidence="5">DSM 19732 / NBRC 101661 / EBR45</strain>
    </source>
</reference>
<dbReference type="Pfam" id="PF11468">
    <property type="entry name" value="PTase_Orf2"/>
    <property type="match status" value="1"/>
</dbReference>
<comment type="similarity">
    <text evidence="1">Belongs to the aromatic prenyltransferase family.</text>
</comment>
<evidence type="ECO:0000313" key="4">
    <source>
        <dbReference type="EMBL" id="AEV67552.1"/>
    </source>
</evidence>
<evidence type="ECO:0000256" key="1">
    <source>
        <dbReference type="ARBA" id="ARBA00005368"/>
    </source>
</evidence>
<dbReference type="AlphaFoldDB" id="G8LVY5"/>
<keyword evidence="5" id="KW-1185">Reference proteome</keyword>
<dbReference type="EMBL" id="CP003065">
    <property type="protein sequence ID" value="AEV67552.1"/>
    <property type="molecule type" value="Genomic_DNA"/>
</dbReference>
<dbReference type="SFLD" id="SFLDG01163">
    <property type="entry name" value="II"/>
    <property type="match status" value="1"/>
</dbReference>
<proteinExistence type="inferred from homology"/>
<protein>
    <submittedName>
        <fullName evidence="4">Aromatic prenyltransferase Orf2</fullName>
    </submittedName>
</protein>
<sequence>MSEQVCEILWSKKMQEYFNSLTPNMPEGLRDRYIGYVNENARARGASEVTELDIITALLRNTPVFFRQNISNIPKDIKVDLSSLTKRDLALMSDDIEKAAKIAEVGCNKELVNKILNVYEEQFSHPQVAVSFRTTTKPVEKRSLDVRYVDVWTSHDPYAMAIENGLLVKSGHPVDNLFYDIKSNFPIMGYGVDFGVLNGFAKIWMRIPTHLPVPLEKLQLIPSFPDSLKNYISLLSKYSMDRIIMVGIDYIHKSTNIYFVKRYYGDLSTETVTSLISELGFPVPSNELIEECAHALFFYCTFTWDSPKIERLSFHRVAHDQSQVPVHLHPFLEKYSLNAPILGDKRKFMYTVALSPKGNYIKLESDYSSGIMADALVETY</sequence>
<name>G8LVY5_ACECE</name>
<gene>
    <name evidence="4" type="ordered locus">Clocl_0866</name>
</gene>
<evidence type="ECO:0000256" key="2">
    <source>
        <dbReference type="ARBA" id="ARBA00022602"/>
    </source>
</evidence>
<dbReference type="InterPro" id="IPR036239">
    <property type="entry name" value="PrenylTrfase-like_sf"/>
</dbReference>
<dbReference type="GO" id="GO:0004659">
    <property type="term" value="F:prenyltransferase activity"/>
    <property type="evidence" value="ECO:0007669"/>
    <property type="project" value="UniProtKB-KW"/>
</dbReference>
<evidence type="ECO:0000256" key="3">
    <source>
        <dbReference type="ARBA" id="ARBA00022679"/>
    </source>
</evidence>
<dbReference type="eggNOG" id="ENOG5032WXB">
    <property type="taxonomic scope" value="Bacteria"/>
</dbReference>
<dbReference type="InterPro" id="IPR020965">
    <property type="entry name" value="Prenyltransferase_CloQ"/>
</dbReference>
<dbReference type="OrthoDB" id="4515750at2"/>
<dbReference type="RefSeq" id="WP_014254177.1">
    <property type="nucleotide sequence ID" value="NC_016627.1"/>
</dbReference>
<dbReference type="KEGG" id="ccl:Clocl_0866"/>
<organism evidence="4 5">
    <name type="scientific">Acetivibrio clariflavus (strain DSM 19732 / NBRC 101661 / EBR45)</name>
    <name type="common">Clostridium clariflavum</name>
    <dbReference type="NCBI Taxonomy" id="720554"/>
    <lineage>
        <taxon>Bacteria</taxon>
        <taxon>Bacillati</taxon>
        <taxon>Bacillota</taxon>
        <taxon>Clostridia</taxon>
        <taxon>Eubacteriales</taxon>
        <taxon>Oscillospiraceae</taxon>
        <taxon>Acetivibrio</taxon>
    </lineage>
</organism>
<dbReference type="CDD" id="cd13931">
    <property type="entry name" value="PT-CloQ_NphB"/>
    <property type="match status" value="1"/>
</dbReference>
<dbReference type="SUPFAM" id="SSF143492">
    <property type="entry name" value="Prenyltransferase-like"/>
    <property type="match status" value="1"/>
</dbReference>
<accession>G8LVY5</accession>
<dbReference type="SFLD" id="SFLDS00036">
    <property type="entry name" value="Aromatic_Prenyltransferase"/>
    <property type="match status" value="1"/>
</dbReference>
<keyword evidence="2" id="KW-0637">Prenyltransferase</keyword>
<dbReference type="InterPro" id="IPR033964">
    <property type="entry name" value="ABBA"/>
</dbReference>
<keyword evidence="3 4" id="KW-0808">Transferase</keyword>
<dbReference type="HOGENOM" id="CLU_061521_0_0_9"/>